<organism evidence="1 2">
    <name type="scientific">Lineolata rhizophorae</name>
    <dbReference type="NCBI Taxonomy" id="578093"/>
    <lineage>
        <taxon>Eukaryota</taxon>
        <taxon>Fungi</taxon>
        <taxon>Dikarya</taxon>
        <taxon>Ascomycota</taxon>
        <taxon>Pezizomycotina</taxon>
        <taxon>Dothideomycetes</taxon>
        <taxon>Dothideomycetes incertae sedis</taxon>
        <taxon>Lineolatales</taxon>
        <taxon>Lineolataceae</taxon>
        <taxon>Lineolata</taxon>
    </lineage>
</organism>
<gene>
    <name evidence="1" type="ORF">BDY21DRAFT_76326</name>
</gene>
<dbReference type="Proteomes" id="UP000799766">
    <property type="component" value="Unassembled WGS sequence"/>
</dbReference>
<name>A0A6A6NTA7_9PEZI</name>
<evidence type="ECO:0000313" key="2">
    <source>
        <dbReference type="Proteomes" id="UP000799766"/>
    </source>
</evidence>
<reference evidence="1" key="1">
    <citation type="journal article" date="2020" name="Stud. Mycol.">
        <title>101 Dothideomycetes genomes: a test case for predicting lifestyles and emergence of pathogens.</title>
        <authorList>
            <person name="Haridas S."/>
            <person name="Albert R."/>
            <person name="Binder M."/>
            <person name="Bloem J."/>
            <person name="Labutti K."/>
            <person name="Salamov A."/>
            <person name="Andreopoulos B."/>
            <person name="Baker S."/>
            <person name="Barry K."/>
            <person name="Bills G."/>
            <person name="Bluhm B."/>
            <person name="Cannon C."/>
            <person name="Castanera R."/>
            <person name="Culley D."/>
            <person name="Daum C."/>
            <person name="Ezra D."/>
            <person name="Gonzalez J."/>
            <person name="Henrissat B."/>
            <person name="Kuo A."/>
            <person name="Liang C."/>
            <person name="Lipzen A."/>
            <person name="Lutzoni F."/>
            <person name="Magnuson J."/>
            <person name="Mondo S."/>
            <person name="Nolan M."/>
            <person name="Ohm R."/>
            <person name="Pangilinan J."/>
            <person name="Park H.-J."/>
            <person name="Ramirez L."/>
            <person name="Alfaro M."/>
            <person name="Sun H."/>
            <person name="Tritt A."/>
            <person name="Yoshinaga Y."/>
            <person name="Zwiers L.-H."/>
            <person name="Turgeon B."/>
            <person name="Goodwin S."/>
            <person name="Spatafora J."/>
            <person name="Crous P."/>
            <person name="Grigoriev I."/>
        </authorList>
    </citation>
    <scope>NUCLEOTIDE SEQUENCE</scope>
    <source>
        <strain evidence="1">ATCC 16933</strain>
    </source>
</reference>
<protein>
    <submittedName>
        <fullName evidence="1">Uncharacterized protein</fullName>
    </submittedName>
</protein>
<accession>A0A6A6NTA7</accession>
<dbReference type="EMBL" id="MU001688">
    <property type="protein sequence ID" value="KAF2454995.1"/>
    <property type="molecule type" value="Genomic_DNA"/>
</dbReference>
<evidence type="ECO:0000313" key="1">
    <source>
        <dbReference type="EMBL" id="KAF2454995.1"/>
    </source>
</evidence>
<sequence length="178" mass="19764">MPIRAPRRCHRFAREAPSDCARLVPSRGCPPAAHRSVKTARNRDHRYPCRVPAAAGVSRPRRVPTVYTSRRAGHQICNWQLLLSGLPTNELTSFLVLPLRSPSGSWLVGWLAEKAASRTVCTSDDGLFPDNCTLQVSTNNPKRMTMPSRGISLIGLAAHPPFLGSRSTRYLRVSWVVR</sequence>
<keyword evidence="2" id="KW-1185">Reference proteome</keyword>
<proteinExistence type="predicted"/>
<dbReference type="AlphaFoldDB" id="A0A6A6NTA7"/>